<proteinExistence type="predicted"/>
<dbReference type="Proteomes" id="UP001620626">
    <property type="component" value="Unassembled WGS sequence"/>
</dbReference>
<reference evidence="1 2" key="1">
    <citation type="submission" date="2024-10" db="EMBL/GenBank/DDBJ databases">
        <authorList>
            <person name="Kim D."/>
        </authorList>
    </citation>
    <scope>NUCLEOTIDE SEQUENCE [LARGE SCALE GENOMIC DNA]</scope>
    <source>
        <strain evidence="1">BH-2024</strain>
    </source>
</reference>
<protein>
    <submittedName>
        <fullName evidence="1">Uncharacterized protein</fullName>
    </submittedName>
</protein>
<name>A0ABD2L3E2_9BILA</name>
<dbReference type="EMBL" id="JBICBT010000578">
    <property type="protein sequence ID" value="KAL3108984.1"/>
    <property type="molecule type" value="Genomic_DNA"/>
</dbReference>
<comment type="caution">
    <text evidence="1">The sequence shown here is derived from an EMBL/GenBank/DDBJ whole genome shotgun (WGS) entry which is preliminary data.</text>
</comment>
<gene>
    <name evidence="1" type="ORF">niasHT_012546</name>
</gene>
<sequence length="179" mass="21200">MLLFGIPIVKQMDNKMPFEMAYTLKLKDSRIVRGKKFDCSFAWHLERYKLSDKYAIKEKIKLDELNSVCELELRIFNFSQMVVGRDVLSEYDTVIWVDTSIFFGSANLAKLLKPLQRGKIGPIQMPGWMYEYLPLYTNFEPNKTYKLSGNDPPQFESNFVIPHKTEQTRQLMKWYNLNY</sequence>
<organism evidence="1 2">
    <name type="scientific">Heterodera trifolii</name>
    <dbReference type="NCBI Taxonomy" id="157864"/>
    <lineage>
        <taxon>Eukaryota</taxon>
        <taxon>Metazoa</taxon>
        <taxon>Ecdysozoa</taxon>
        <taxon>Nematoda</taxon>
        <taxon>Chromadorea</taxon>
        <taxon>Rhabditida</taxon>
        <taxon>Tylenchina</taxon>
        <taxon>Tylenchomorpha</taxon>
        <taxon>Tylenchoidea</taxon>
        <taxon>Heteroderidae</taxon>
        <taxon>Heteroderinae</taxon>
        <taxon>Heterodera</taxon>
    </lineage>
</organism>
<accession>A0ABD2L3E2</accession>
<evidence type="ECO:0000313" key="2">
    <source>
        <dbReference type="Proteomes" id="UP001620626"/>
    </source>
</evidence>
<evidence type="ECO:0000313" key="1">
    <source>
        <dbReference type="EMBL" id="KAL3108984.1"/>
    </source>
</evidence>
<dbReference type="AlphaFoldDB" id="A0ABD2L3E2"/>
<keyword evidence="2" id="KW-1185">Reference proteome</keyword>